<gene>
    <name evidence="2" type="ORF">IT775_10820</name>
</gene>
<evidence type="ECO:0000313" key="2">
    <source>
        <dbReference type="EMBL" id="MBR9651615.1"/>
    </source>
</evidence>
<evidence type="ECO:0000259" key="1">
    <source>
        <dbReference type="Pfam" id="PF13761"/>
    </source>
</evidence>
<dbReference type="EMBL" id="JADMKU010000008">
    <property type="protein sequence ID" value="MBR9651615.1"/>
    <property type="molecule type" value="Genomic_DNA"/>
</dbReference>
<dbReference type="RefSeq" id="WP_212701132.1">
    <property type="nucleotide sequence ID" value="NZ_JADMKU010000008.1"/>
</dbReference>
<comment type="caution">
    <text evidence="2">The sequence shown here is derived from an EMBL/GenBank/DDBJ whole genome shotgun (WGS) entry which is preliminary data.</text>
</comment>
<protein>
    <submittedName>
        <fullName evidence="2">DUF4166 domain-containing protein</fullName>
    </submittedName>
</protein>
<feature type="domain" description="DUF4166" evidence="1">
    <location>
        <begin position="19"/>
        <end position="178"/>
    </location>
</feature>
<reference evidence="2 3" key="1">
    <citation type="journal article" date="2021" name="Arch. Microbiol.">
        <title>Thalassobius aquimarinus sp. nov., isolated from the Sea of Japan seashore.</title>
        <authorList>
            <person name="Kurilenko V.V."/>
            <person name="Romanenko L.A."/>
            <person name="Chernysheva N.Y."/>
            <person name="Velansky P.V."/>
            <person name="Tekutyeva L.A."/>
            <person name="Isaeva M.P."/>
            <person name="Mikhailov V.V."/>
        </authorList>
    </citation>
    <scope>NUCLEOTIDE SEQUENCE [LARGE SCALE GENOMIC DNA]</scope>
    <source>
        <strain evidence="2 3">KMM 8518</strain>
    </source>
</reference>
<keyword evidence="3" id="KW-1185">Reference proteome</keyword>
<accession>A0ABS5HRN5</accession>
<organism evidence="2 3">
    <name type="scientific">Thalassovita aquimarina</name>
    <dbReference type="NCBI Taxonomy" id="2785917"/>
    <lineage>
        <taxon>Bacteria</taxon>
        <taxon>Pseudomonadati</taxon>
        <taxon>Pseudomonadota</taxon>
        <taxon>Alphaproteobacteria</taxon>
        <taxon>Rhodobacterales</taxon>
        <taxon>Roseobacteraceae</taxon>
        <taxon>Thalassovita</taxon>
    </lineage>
</organism>
<dbReference type="Pfam" id="PF13761">
    <property type="entry name" value="DUF4166"/>
    <property type="match status" value="1"/>
</dbReference>
<sequence length="181" mass="19581">MTATGDPFLRAVEARGLTLPGPLADFHSGAAARSFSGECSITRGRGALIGLLLRLGGFPPAGEGVAIHLELRTGSAGQTQWRRNFGGHETVSSLRFDARRRAVVERFGPFRITMVPETEDQSLDLAISRIAVLGLPLPRWIAPKSSTRESVDAAGRIRFDVSASLPFLGMLIRYQGWLVPE</sequence>
<dbReference type="InterPro" id="IPR025311">
    <property type="entry name" value="DUF4166"/>
</dbReference>
<proteinExistence type="predicted"/>
<evidence type="ECO:0000313" key="3">
    <source>
        <dbReference type="Proteomes" id="UP001195941"/>
    </source>
</evidence>
<name>A0ABS5HRN5_9RHOB</name>
<dbReference type="Proteomes" id="UP001195941">
    <property type="component" value="Unassembled WGS sequence"/>
</dbReference>